<evidence type="ECO:0000256" key="6">
    <source>
        <dbReference type="ARBA" id="ARBA00022989"/>
    </source>
</evidence>
<evidence type="ECO:0000256" key="2">
    <source>
        <dbReference type="ARBA" id="ARBA00009773"/>
    </source>
</evidence>
<sequence>MSGCLVIVVAAIAILGRMLVQLAPLTLAIVAALFLAALLSPVTALARRLRAPRWLSALAGILFLIIAVAGPLTLVAERAVAQFGDLEGRLIAGLQRLRESLTAGPLSGKQLDAIVGDLTERLQSAAPDPVAGAMGALQALAAVVTALVLLFFLLRDGDGMWSWLLHRFPARSRPRADAAGRGGWQTLVAYVRGTAMIAVIDGVGIGLALVILGVPLAFPLAFLTFLLAFIPIFGAVTAGAVAVLVALVSNGVSDALLVLAAVILVQQVEGNLLEPFIIGRAVRLHPAVVLTAVTAGTLVAGIAGAVVAVPLTAVVYRITECARTYPGDDPAQGRNTGDPRSGASGEARAAAADTKPTASGSSPDPG</sequence>
<reference evidence="10" key="1">
    <citation type="journal article" date="2014" name="Int. J. Syst. Evol. Microbiol.">
        <title>Complete genome sequence of Corynebacterium casei LMG S-19264T (=DSM 44701T), isolated from a smear-ripened cheese.</title>
        <authorList>
            <consortium name="US DOE Joint Genome Institute (JGI-PGF)"/>
            <person name="Walter F."/>
            <person name="Albersmeier A."/>
            <person name="Kalinowski J."/>
            <person name="Ruckert C."/>
        </authorList>
    </citation>
    <scope>NUCLEOTIDE SEQUENCE</scope>
    <source>
        <strain evidence="10">JCM 3093</strain>
    </source>
</reference>
<evidence type="ECO:0000256" key="8">
    <source>
        <dbReference type="SAM" id="MobiDB-lite"/>
    </source>
</evidence>
<evidence type="ECO:0000313" key="10">
    <source>
        <dbReference type="EMBL" id="GGK91942.1"/>
    </source>
</evidence>
<gene>
    <name evidence="10" type="ORF">GCM10010126_59150</name>
</gene>
<dbReference type="AlphaFoldDB" id="A0AA37F7T0"/>
<feature type="transmembrane region" description="Helical" evidence="9">
    <location>
        <begin position="220"/>
        <end position="245"/>
    </location>
</feature>
<evidence type="ECO:0000256" key="9">
    <source>
        <dbReference type="SAM" id="Phobius"/>
    </source>
</evidence>
<comment type="similarity">
    <text evidence="2">Belongs to the autoinducer-2 exporter (AI-2E) (TC 2.A.86) family.</text>
</comment>
<reference evidence="10" key="2">
    <citation type="submission" date="2022-09" db="EMBL/GenBank/DDBJ databases">
        <authorList>
            <person name="Sun Q."/>
            <person name="Ohkuma M."/>
        </authorList>
    </citation>
    <scope>NUCLEOTIDE SEQUENCE</scope>
    <source>
        <strain evidence="10">JCM 3093</strain>
    </source>
</reference>
<feature type="compositionally biased region" description="Polar residues" evidence="8">
    <location>
        <begin position="356"/>
        <end position="366"/>
    </location>
</feature>
<feature type="transmembrane region" description="Helical" evidence="9">
    <location>
        <begin position="26"/>
        <end position="45"/>
    </location>
</feature>
<evidence type="ECO:0000256" key="4">
    <source>
        <dbReference type="ARBA" id="ARBA00022475"/>
    </source>
</evidence>
<feature type="transmembrane region" description="Helical" evidence="9">
    <location>
        <begin position="252"/>
        <end position="268"/>
    </location>
</feature>
<dbReference type="Proteomes" id="UP000627984">
    <property type="component" value="Unassembled WGS sequence"/>
</dbReference>
<evidence type="ECO:0000256" key="1">
    <source>
        <dbReference type="ARBA" id="ARBA00004651"/>
    </source>
</evidence>
<feature type="transmembrane region" description="Helical" evidence="9">
    <location>
        <begin position="57"/>
        <end position="76"/>
    </location>
</feature>
<dbReference type="EMBL" id="BMQD01000025">
    <property type="protein sequence ID" value="GGK91942.1"/>
    <property type="molecule type" value="Genomic_DNA"/>
</dbReference>
<feature type="transmembrane region" description="Helical" evidence="9">
    <location>
        <begin position="130"/>
        <end position="154"/>
    </location>
</feature>
<dbReference type="GO" id="GO:0005886">
    <property type="term" value="C:plasma membrane"/>
    <property type="evidence" value="ECO:0007669"/>
    <property type="project" value="UniProtKB-SubCell"/>
</dbReference>
<dbReference type="Pfam" id="PF01594">
    <property type="entry name" value="AI-2E_transport"/>
    <property type="match status" value="1"/>
</dbReference>
<feature type="transmembrane region" description="Helical" evidence="9">
    <location>
        <begin position="195"/>
        <end position="214"/>
    </location>
</feature>
<evidence type="ECO:0000256" key="5">
    <source>
        <dbReference type="ARBA" id="ARBA00022692"/>
    </source>
</evidence>
<proteinExistence type="inferred from homology"/>
<keyword evidence="3" id="KW-0813">Transport</keyword>
<keyword evidence="6 9" id="KW-1133">Transmembrane helix</keyword>
<evidence type="ECO:0000256" key="3">
    <source>
        <dbReference type="ARBA" id="ARBA00022448"/>
    </source>
</evidence>
<feature type="transmembrane region" description="Helical" evidence="9">
    <location>
        <begin position="288"/>
        <end position="316"/>
    </location>
</feature>
<dbReference type="InterPro" id="IPR002549">
    <property type="entry name" value="AI-2E-like"/>
</dbReference>
<keyword evidence="4" id="KW-1003">Cell membrane</keyword>
<protein>
    <submittedName>
        <fullName evidence="10">AI-2E family transporter</fullName>
    </submittedName>
</protein>
<dbReference type="PANTHER" id="PTHR21716">
    <property type="entry name" value="TRANSMEMBRANE PROTEIN"/>
    <property type="match status" value="1"/>
</dbReference>
<comment type="caution">
    <text evidence="10">The sequence shown here is derived from an EMBL/GenBank/DDBJ whole genome shotgun (WGS) entry which is preliminary data.</text>
</comment>
<comment type="subcellular location">
    <subcellularLocation>
        <location evidence="1">Cell membrane</location>
        <topology evidence="1">Multi-pass membrane protein</topology>
    </subcellularLocation>
</comment>
<name>A0AA37F7T0_9ACTN</name>
<dbReference type="PANTHER" id="PTHR21716:SF53">
    <property type="entry name" value="PERMEASE PERM-RELATED"/>
    <property type="match status" value="1"/>
</dbReference>
<evidence type="ECO:0000256" key="7">
    <source>
        <dbReference type="ARBA" id="ARBA00023136"/>
    </source>
</evidence>
<dbReference type="GO" id="GO:0055085">
    <property type="term" value="P:transmembrane transport"/>
    <property type="evidence" value="ECO:0007669"/>
    <property type="project" value="TreeGrafter"/>
</dbReference>
<organism evidence="10 11">
    <name type="scientific">Planomonospora parontospora</name>
    <dbReference type="NCBI Taxonomy" id="58119"/>
    <lineage>
        <taxon>Bacteria</taxon>
        <taxon>Bacillati</taxon>
        <taxon>Actinomycetota</taxon>
        <taxon>Actinomycetes</taxon>
        <taxon>Streptosporangiales</taxon>
        <taxon>Streptosporangiaceae</taxon>
        <taxon>Planomonospora</taxon>
    </lineage>
</organism>
<feature type="compositionally biased region" description="Low complexity" evidence="8">
    <location>
        <begin position="340"/>
        <end position="352"/>
    </location>
</feature>
<accession>A0AA37F7T0</accession>
<keyword evidence="5 9" id="KW-0812">Transmembrane</keyword>
<evidence type="ECO:0000313" key="11">
    <source>
        <dbReference type="Proteomes" id="UP000627984"/>
    </source>
</evidence>
<keyword evidence="7 9" id="KW-0472">Membrane</keyword>
<feature type="region of interest" description="Disordered" evidence="8">
    <location>
        <begin position="326"/>
        <end position="366"/>
    </location>
</feature>